<keyword evidence="3" id="KW-0418">Kinase</keyword>
<evidence type="ECO:0000313" key="4">
    <source>
        <dbReference type="Proteomes" id="UP000028840"/>
    </source>
</evidence>
<dbReference type="PROSITE" id="PS00018">
    <property type="entry name" value="EF_HAND_1"/>
    <property type="match status" value="1"/>
</dbReference>
<dbReference type="Pfam" id="PF00036">
    <property type="entry name" value="EF-hand_1"/>
    <property type="match status" value="1"/>
</dbReference>
<dbReference type="InterPro" id="IPR011992">
    <property type="entry name" value="EF-hand-dom_pair"/>
</dbReference>
<evidence type="ECO:0000256" key="1">
    <source>
        <dbReference type="ARBA" id="ARBA00022837"/>
    </source>
</evidence>
<accession>A0A086PFV1</accession>
<dbReference type="InterPro" id="IPR002048">
    <property type="entry name" value="EF_hand_dom"/>
</dbReference>
<dbReference type="GO" id="GO:0005509">
    <property type="term" value="F:calcium ion binding"/>
    <property type="evidence" value="ECO:0007669"/>
    <property type="project" value="InterPro"/>
</dbReference>
<dbReference type="Proteomes" id="UP000028840">
    <property type="component" value="Unassembled WGS sequence"/>
</dbReference>
<dbReference type="Gene3D" id="1.10.238.10">
    <property type="entry name" value="EF-hand"/>
    <property type="match status" value="1"/>
</dbReference>
<dbReference type="SUPFAM" id="SSF47473">
    <property type="entry name" value="EF-hand"/>
    <property type="match status" value="1"/>
</dbReference>
<organism evidence="3 4">
    <name type="scientific">Toxoplasma gondii VAND</name>
    <dbReference type="NCBI Taxonomy" id="933077"/>
    <lineage>
        <taxon>Eukaryota</taxon>
        <taxon>Sar</taxon>
        <taxon>Alveolata</taxon>
        <taxon>Apicomplexa</taxon>
        <taxon>Conoidasida</taxon>
        <taxon>Coccidia</taxon>
        <taxon>Eucoccidiorida</taxon>
        <taxon>Eimeriorina</taxon>
        <taxon>Sarcocystidae</taxon>
        <taxon>Toxoplasma</taxon>
    </lineage>
</organism>
<dbReference type="PROSITE" id="PS50222">
    <property type="entry name" value="EF_HAND_2"/>
    <property type="match status" value="1"/>
</dbReference>
<name>A0A086PFV1_TOXGO</name>
<comment type="caution">
    <text evidence="3">The sequence shown here is derived from an EMBL/GenBank/DDBJ whole genome shotgun (WGS) entry which is preliminary data.</text>
</comment>
<keyword evidence="1" id="KW-0106">Calcium</keyword>
<dbReference type="VEuPathDB" id="ToxoDB:TGVAND_439070"/>
<gene>
    <name evidence="3" type="ORF">TGVAND_439070</name>
</gene>
<dbReference type="AlphaFoldDB" id="A0A086PFV1"/>
<keyword evidence="3" id="KW-0808">Transferase</keyword>
<feature type="non-terminal residue" evidence="3">
    <location>
        <position position="1"/>
    </location>
</feature>
<reference evidence="3 4" key="1">
    <citation type="submission" date="2014-08" db="EMBL/GenBank/DDBJ databases">
        <authorList>
            <person name="Sibley D."/>
            <person name="Venepally P."/>
            <person name="Karamycheva S."/>
            <person name="Hadjithomas M."/>
            <person name="Khan A."/>
            <person name="Brunk B."/>
            <person name="Roos D."/>
            <person name="Caler E."/>
            <person name="Lorenzi H."/>
        </authorList>
    </citation>
    <scope>NUCLEOTIDE SEQUENCE [LARGE SCALE GENOMIC DNA]</scope>
    <source>
        <strain evidence="3 4">VAND</strain>
    </source>
</reference>
<evidence type="ECO:0000259" key="2">
    <source>
        <dbReference type="PROSITE" id="PS50222"/>
    </source>
</evidence>
<protein>
    <submittedName>
        <fullName evidence="3">Putative calcium-dependent protein kinase</fullName>
    </submittedName>
</protein>
<evidence type="ECO:0000313" key="3">
    <source>
        <dbReference type="EMBL" id="KFG99232.1"/>
    </source>
</evidence>
<dbReference type="InterPro" id="IPR018247">
    <property type="entry name" value="EF_Hand_1_Ca_BS"/>
</dbReference>
<proteinExistence type="predicted"/>
<sequence>RYMRQSHLKNALVNLMAHQLNVTGQQIRHINQIFRQLDKNGDGLLSHQELTEGATVKMIRFLFVFSPSS</sequence>
<dbReference type="EMBL" id="AEYJ02001985">
    <property type="protein sequence ID" value="KFG99232.1"/>
    <property type="molecule type" value="Genomic_DNA"/>
</dbReference>
<reference evidence="3 4" key="2">
    <citation type="journal article" date="2015" name="Eukaryot. Cell">
        <title>Genetic mapping reveals that sinefungin resistance in Toxoplasma gondii is controlled by a putative amino acid transporter locus that can be used as a negative selectable marker.</title>
        <authorList>
            <person name="Behnke M.S."/>
            <person name="Khan A."/>
            <person name="Sibley L.D."/>
        </authorList>
    </citation>
    <scope>NUCLEOTIDE SEQUENCE [LARGE SCALE GENOMIC DNA]</scope>
    <source>
        <strain evidence="3 4">VAND</strain>
    </source>
</reference>
<dbReference type="GO" id="GO:0016301">
    <property type="term" value="F:kinase activity"/>
    <property type="evidence" value="ECO:0007669"/>
    <property type="project" value="UniProtKB-KW"/>
</dbReference>
<feature type="domain" description="EF-hand" evidence="2">
    <location>
        <begin position="25"/>
        <end position="60"/>
    </location>
</feature>